<dbReference type="EMBL" id="BA000028">
    <property type="protein sequence ID" value="BAC12867.1"/>
    <property type="molecule type" value="Genomic_DNA"/>
</dbReference>
<protein>
    <submittedName>
        <fullName evidence="5">Transcriptional regulator (AraC/XylS family) (Divided with OB0911 and OB0912)</fullName>
    </submittedName>
</protein>
<keyword evidence="2" id="KW-0238">DNA-binding</keyword>
<evidence type="ECO:0000313" key="5">
    <source>
        <dbReference type="EMBL" id="BAC12867.1"/>
    </source>
</evidence>
<dbReference type="HOGENOM" id="CLU_2260877_0_0_9"/>
<dbReference type="SUPFAM" id="SSF46689">
    <property type="entry name" value="Homeodomain-like"/>
    <property type="match status" value="1"/>
</dbReference>
<dbReference type="Pfam" id="PF12833">
    <property type="entry name" value="HTH_18"/>
    <property type="match status" value="1"/>
</dbReference>
<sequence length="103" mass="11561">MGLSPLYYVSSLRLQKAKDLLLSTNLTIRDIGTEIGKQSLGTFTTRFTEKVGVTPSQFRNSMMQADNRLRSLQELTDWCELYFLSNQYASIAGTVQGAFLSKV</sequence>
<keyword evidence="3" id="KW-0804">Transcription</keyword>
<dbReference type="AlphaFoldDB" id="Q8CV46"/>
<dbReference type="PANTHER" id="PTHR43280:SF26">
    <property type="entry name" value="ARAC-FAMILY TRANSCRIPTIONAL REGULATOR"/>
    <property type="match status" value="1"/>
</dbReference>
<organism evidence="5 6">
    <name type="scientific">Oceanobacillus iheyensis (strain DSM 14371 / CIP 107618 / JCM 11309 / KCTC 3954 / HTE831)</name>
    <dbReference type="NCBI Taxonomy" id="221109"/>
    <lineage>
        <taxon>Bacteria</taxon>
        <taxon>Bacillati</taxon>
        <taxon>Bacillota</taxon>
        <taxon>Bacilli</taxon>
        <taxon>Bacillales</taxon>
        <taxon>Bacillaceae</taxon>
        <taxon>Oceanobacillus</taxon>
    </lineage>
</organism>
<name>Q8CV46_OCEIH</name>
<feature type="domain" description="HTH araC/xylS-type" evidence="4">
    <location>
        <begin position="1"/>
        <end position="61"/>
    </location>
</feature>
<dbReference type="PhylomeDB" id="Q8CV46"/>
<evidence type="ECO:0000256" key="1">
    <source>
        <dbReference type="ARBA" id="ARBA00023015"/>
    </source>
</evidence>
<accession>Q8CV46</accession>
<evidence type="ECO:0000259" key="4">
    <source>
        <dbReference type="PROSITE" id="PS01124"/>
    </source>
</evidence>
<dbReference type="STRING" id="221109.gene:10733149"/>
<gene>
    <name evidence="5" type="ordered locus">OB0911</name>
</gene>
<dbReference type="PANTHER" id="PTHR43280">
    <property type="entry name" value="ARAC-FAMILY TRANSCRIPTIONAL REGULATOR"/>
    <property type="match status" value="1"/>
</dbReference>
<dbReference type="GO" id="GO:0003700">
    <property type="term" value="F:DNA-binding transcription factor activity"/>
    <property type="evidence" value="ECO:0007669"/>
    <property type="project" value="InterPro"/>
</dbReference>
<dbReference type="eggNOG" id="COG2207">
    <property type="taxonomic scope" value="Bacteria"/>
</dbReference>
<dbReference type="SMART" id="SM00342">
    <property type="entry name" value="HTH_ARAC"/>
    <property type="match status" value="1"/>
</dbReference>
<dbReference type="Proteomes" id="UP000000822">
    <property type="component" value="Chromosome"/>
</dbReference>
<proteinExistence type="predicted"/>
<evidence type="ECO:0000313" key="6">
    <source>
        <dbReference type="Proteomes" id="UP000000822"/>
    </source>
</evidence>
<evidence type="ECO:0000256" key="3">
    <source>
        <dbReference type="ARBA" id="ARBA00023163"/>
    </source>
</evidence>
<dbReference type="InterPro" id="IPR009057">
    <property type="entry name" value="Homeodomain-like_sf"/>
</dbReference>
<dbReference type="InterPro" id="IPR018060">
    <property type="entry name" value="HTH_AraC"/>
</dbReference>
<dbReference type="PROSITE" id="PS01124">
    <property type="entry name" value="HTH_ARAC_FAMILY_2"/>
    <property type="match status" value="1"/>
</dbReference>
<keyword evidence="6" id="KW-1185">Reference proteome</keyword>
<evidence type="ECO:0000256" key="2">
    <source>
        <dbReference type="ARBA" id="ARBA00023125"/>
    </source>
</evidence>
<reference evidence="5 6" key="2">
    <citation type="journal article" date="2002" name="Nucleic Acids Res.">
        <title>Genome sequence of Oceanobacillus iheyensis isolated from the Iheya Ridge and its unexpected adaptive capabilities to extreme environments.</title>
        <authorList>
            <person name="Takami H."/>
            <person name="Takaki Y."/>
            <person name="Uchiyama I."/>
        </authorList>
    </citation>
    <scope>NUCLEOTIDE SEQUENCE [LARGE SCALE GENOMIC DNA]</scope>
    <source>
        <strain evidence="6">DSM 14371 / CIP 107618 / JCM 11309 / KCTC 3954 / HTE831</strain>
    </source>
</reference>
<dbReference type="GO" id="GO:0043565">
    <property type="term" value="F:sequence-specific DNA binding"/>
    <property type="evidence" value="ECO:0007669"/>
    <property type="project" value="InterPro"/>
</dbReference>
<dbReference type="KEGG" id="oih:OB0911"/>
<dbReference type="Gene3D" id="1.10.10.60">
    <property type="entry name" value="Homeodomain-like"/>
    <property type="match status" value="1"/>
</dbReference>
<reference evidence="5 6" key="1">
    <citation type="journal article" date="2001" name="FEMS Microbiol. Lett.">
        <title>Oceanobacillus iheyensis gen. nov., sp. nov., a deep-sea extremely halotolerant and alkaliphilic species isolated from a depth of 1050 m on the Iheya Ridge.</title>
        <authorList>
            <person name="Lu J."/>
            <person name="Nogi Y."/>
            <person name="Takami H."/>
        </authorList>
    </citation>
    <scope>NUCLEOTIDE SEQUENCE [LARGE SCALE GENOMIC DNA]</scope>
    <source>
        <strain evidence="6">DSM 14371 / CIP 107618 / JCM 11309 / KCTC 3954 / HTE831</strain>
    </source>
</reference>
<keyword evidence="1" id="KW-0805">Transcription regulation</keyword>